<evidence type="ECO:0000256" key="1">
    <source>
        <dbReference type="SAM" id="MobiDB-lite"/>
    </source>
</evidence>
<protein>
    <submittedName>
        <fullName evidence="2">Uncharacterized protein</fullName>
    </submittedName>
</protein>
<evidence type="ECO:0000313" key="3">
    <source>
        <dbReference type="Proteomes" id="UP000314294"/>
    </source>
</evidence>
<feature type="compositionally biased region" description="Basic and acidic residues" evidence="1">
    <location>
        <begin position="1"/>
        <end position="17"/>
    </location>
</feature>
<sequence length="61" mass="6578">MSGEEGRKGGGEGRKVLEVIQQPRPRPPAAAMQPYAAKERLSIRTLRVVPCSLQSRGMAAC</sequence>
<proteinExistence type="predicted"/>
<gene>
    <name evidence="2" type="ORF">EYF80_032267</name>
</gene>
<comment type="caution">
    <text evidence="2">The sequence shown here is derived from an EMBL/GenBank/DDBJ whole genome shotgun (WGS) entry which is preliminary data.</text>
</comment>
<evidence type="ECO:0000313" key="2">
    <source>
        <dbReference type="EMBL" id="TNN57543.1"/>
    </source>
</evidence>
<accession>A0A4Z2GXP4</accession>
<dbReference type="AlphaFoldDB" id="A0A4Z2GXP4"/>
<feature type="region of interest" description="Disordered" evidence="1">
    <location>
        <begin position="1"/>
        <end position="34"/>
    </location>
</feature>
<name>A0A4Z2GXP4_9TELE</name>
<dbReference type="Proteomes" id="UP000314294">
    <property type="component" value="Unassembled WGS sequence"/>
</dbReference>
<keyword evidence="3" id="KW-1185">Reference proteome</keyword>
<dbReference type="EMBL" id="SRLO01000403">
    <property type="protein sequence ID" value="TNN57543.1"/>
    <property type="molecule type" value="Genomic_DNA"/>
</dbReference>
<reference evidence="2 3" key="1">
    <citation type="submission" date="2019-03" db="EMBL/GenBank/DDBJ databases">
        <title>First draft genome of Liparis tanakae, snailfish: a comprehensive survey of snailfish specific genes.</title>
        <authorList>
            <person name="Kim W."/>
            <person name="Song I."/>
            <person name="Jeong J.-H."/>
            <person name="Kim D."/>
            <person name="Kim S."/>
            <person name="Ryu S."/>
            <person name="Song J.Y."/>
            <person name="Lee S.K."/>
        </authorList>
    </citation>
    <scope>NUCLEOTIDE SEQUENCE [LARGE SCALE GENOMIC DNA]</scope>
    <source>
        <tissue evidence="2">Muscle</tissue>
    </source>
</reference>
<organism evidence="2 3">
    <name type="scientific">Liparis tanakae</name>
    <name type="common">Tanaka's snailfish</name>
    <dbReference type="NCBI Taxonomy" id="230148"/>
    <lineage>
        <taxon>Eukaryota</taxon>
        <taxon>Metazoa</taxon>
        <taxon>Chordata</taxon>
        <taxon>Craniata</taxon>
        <taxon>Vertebrata</taxon>
        <taxon>Euteleostomi</taxon>
        <taxon>Actinopterygii</taxon>
        <taxon>Neopterygii</taxon>
        <taxon>Teleostei</taxon>
        <taxon>Neoteleostei</taxon>
        <taxon>Acanthomorphata</taxon>
        <taxon>Eupercaria</taxon>
        <taxon>Perciformes</taxon>
        <taxon>Cottioidei</taxon>
        <taxon>Cottales</taxon>
        <taxon>Liparidae</taxon>
        <taxon>Liparis</taxon>
    </lineage>
</organism>